<keyword evidence="3" id="KW-0815">Transposition</keyword>
<name>A0ABU4TYF7_9PSEU</name>
<reference evidence="12 13" key="2">
    <citation type="submission" date="2023-11" db="EMBL/GenBank/DDBJ databases">
        <authorList>
            <person name="Lara A.C."/>
            <person name="Chronakova A."/>
        </authorList>
    </citation>
    <scope>NUCLEOTIDE SEQUENCE [LARGE SCALE GENOMIC DNA]</scope>
    <source>
        <strain evidence="12 13">BCCO 10_0798</strain>
    </source>
</reference>
<feature type="compositionally biased region" description="Basic and acidic residues" evidence="8">
    <location>
        <begin position="412"/>
        <end position="423"/>
    </location>
</feature>
<keyword evidence="6" id="KW-0238">DNA-binding</keyword>
<keyword evidence="7" id="KW-0233">DNA recombination</keyword>
<evidence type="ECO:0000256" key="5">
    <source>
        <dbReference type="ARBA" id="ARBA00022833"/>
    </source>
</evidence>
<keyword evidence="12" id="KW-0378">Hydrolase</keyword>
<evidence type="ECO:0000256" key="1">
    <source>
        <dbReference type="ARBA" id="ARBA00008761"/>
    </source>
</evidence>
<dbReference type="InterPro" id="IPR021027">
    <property type="entry name" value="Transposase_put_HTH"/>
</dbReference>
<dbReference type="Pfam" id="PF01385">
    <property type="entry name" value="OrfB_IS605"/>
    <property type="match status" value="1"/>
</dbReference>
<evidence type="ECO:0000259" key="10">
    <source>
        <dbReference type="Pfam" id="PF07282"/>
    </source>
</evidence>
<dbReference type="Pfam" id="PF12323">
    <property type="entry name" value="HTH_OrfB_IS605"/>
    <property type="match status" value="1"/>
</dbReference>
<comment type="similarity">
    <text evidence="1">In the C-terminal section; belongs to the transposase 35 family.</text>
</comment>
<dbReference type="GO" id="GO:0004519">
    <property type="term" value="F:endonuclease activity"/>
    <property type="evidence" value="ECO:0007669"/>
    <property type="project" value="UniProtKB-KW"/>
</dbReference>
<dbReference type="Pfam" id="PF07282">
    <property type="entry name" value="Cas12f1-like_TNB"/>
    <property type="match status" value="1"/>
</dbReference>
<keyword evidence="13" id="KW-1185">Reference proteome</keyword>
<keyword evidence="12" id="KW-0255">Endonuclease</keyword>
<evidence type="ECO:0000313" key="13">
    <source>
        <dbReference type="Proteomes" id="UP001271792"/>
    </source>
</evidence>
<keyword evidence="12" id="KW-0540">Nuclease</keyword>
<keyword evidence="5" id="KW-0862">Zinc</keyword>
<evidence type="ECO:0000256" key="8">
    <source>
        <dbReference type="SAM" id="MobiDB-lite"/>
    </source>
</evidence>
<comment type="caution">
    <text evidence="12">The sequence shown here is derived from an EMBL/GenBank/DDBJ whole genome shotgun (WGS) entry which is preliminary data.</text>
</comment>
<accession>A0ABU4TYF7</accession>
<evidence type="ECO:0000313" key="12">
    <source>
        <dbReference type="EMBL" id="MDX8053349.1"/>
    </source>
</evidence>
<evidence type="ECO:0000259" key="9">
    <source>
        <dbReference type="Pfam" id="PF01385"/>
    </source>
</evidence>
<feature type="domain" description="Transposase putative helix-turn-helix" evidence="11">
    <location>
        <begin position="20"/>
        <end position="62"/>
    </location>
</feature>
<dbReference type="InterPro" id="IPR051399">
    <property type="entry name" value="RNA-guided_DNA_endo/Transpos"/>
</dbReference>
<evidence type="ECO:0000259" key="11">
    <source>
        <dbReference type="Pfam" id="PF12323"/>
    </source>
</evidence>
<sequence>MEAVLRRGRHGSPGRLWFVRTAYKCRAYPTSDQAVVLNRTFGCVRLVWNRTLSERNLRYRAEGVRTSYRQTDSALTEWKRTGELAFLSEVSSVPLQQTLRHQHTAFSNFFAGRARYPRFKSRTGRQSAHYTRSAFRMREGVLTLAKTSVPLRFVWSFGEVDLASLDPTMVVVSREPDGRWYVAFAIDTTDTTEPAPAEPAGHAIGVDLGLTDLVVTSDGERIANPRHLARKACNLARYQRRMARCQRGSRNRCKARAKVARAHRKVRAARQDFLHRTTTALVRSADVIAIEELSVKNMVRNRHLARAISDAGWGEFRRQLEYKCDRAGRTLVVIDRWFPSSKTCSVCGHVLAQLALSARHWTCPGCRTRHDRDLNAAKNILAAGRAVTRSDSGDACGADVRRQGPSLPRSAVKQEPRAVRHSA</sequence>
<dbReference type="PANTHER" id="PTHR30405">
    <property type="entry name" value="TRANSPOSASE"/>
    <property type="match status" value="1"/>
</dbReference>
<organism evidence="12 13">
    <name type="scientific">Lentzea kristufekii</name>
    <dbReference type="NCBI Taxonomy" id="3095430"/>
    <lineage>
        <taxon>Bacteria</taxon>
        <taxon>Bacillati</taxon>
        <taxon>Actinomycetota</taxon>
        <taxon>Actinomycetes</taxon>
        <taxon>Pseudonocardiales</taxon>
        <taxon>Pseudonocardiaceae</taxon>
        <taxon>Lentzea</taxon>
    </lineage>
</organism>
<feature type="domain" description="Probable transposase IS891/IS1136/IS1341" evidence="9">
    <location>
        <begin position="191"/>
        <end position="301"/>
    </location>
</feature>
<reference evidence="12 13" key="1">
    <citation type="submission" date="2023-11" db="EMBL/GenBank/DDBJ databases">
        <title>Lentzea sokolovensis, sp. nov., Lentzea kristufkii, sp. nov., and Lentzea miocenensis, sp. nov., rare actinobacteria from Sokolov Coal Basin, Miocene lacustrine sediment, Czech Republic.</title>
        <authorList>
            <person name="Lara A."/>
            <person name="Kotroba L."/>
            <person name="Nouioui I."/>
            <person name="Neumann-Schaal M."/>
            <person name="Mast Y."/>
            <person name="Chronakova A."/>
        </authorList>
    </citation>
    <scope>NUCLEOTIDE SEQUENCE [LARGE SCALE GENOMIC DNA]</scope>
    <source>
        <strain evidence="12 13">BCCO 10_0798</strain>
    </source>
</reference>
<dbReference type="Proteomes" id="UP001271792">
    <property type="component" value="Unassembled WGS sequence"/>
</dbReference>
<evidence type="ECO:0000256" key="2">
    <source>
        <dbReference type="ARBA" id="ARBA00011044"/>
    </source>
</evidence>
<keyword evidence="4" id="KW-0479">Metal-binding</keyword>
<evidence type="ECO:0000256" key="3">
    <source>
        <dbReference type="ARBA" id="ARBA00022578"/>
    </source>
</evidence>
<dbReference type="NCBIfam" id="TIGR01766">
    <property type="entry name" value="IS200/IS605 family accessory protein TnpB-like domain"/>
    <property type="match status" value="1"/>
</dbReference>
<protein>
    <submittedName>
        <fullName evidence="12">RNA-guided endonuclease TnpB family protein</fullName>
    </submittedName>
</protein>
<feature type="domain" description="Cas12f1-like TNB" evidence="10">
    <location>
        <begin position="313"/>
        <end position="380"/>
    </location>
</feature>
<dbReference type="InterPro" id="IPR010095">
    <property type="entry name" value="Cas12f1-like_TNB"/>
</dbReference>
<dbReference type="PANTHER" id="PTHR30405:SF25">
    <property type="entry name" value="RNA-GUIDED DNA ENDONUCLEASE INSQ-RELATED"/>
    <property type="match status" value="1"/>
</dbReference>
<evidence type="ECO:0000256" key="6">
    <source>
        <dbReference type="ARBA" id="ARBA00023125"/>
    </source>
</evidence>
<dbReference type="EMBL" id="JAXAVV010000015">
    <property type="protein sequence ID" value="MDX8053349.1"/>
    <property type="molecule type" value="Genomic_DNA"/>
</dbReference>
<dbReference type="InterPro" id="IPR001959">
    <property type="entry name" value="Transposase"/>
</dbReference>
<proteinExistence type="inferred from homology"/>
<evidence type="ECO:0000256" key="7">
    <source>
        <dbReference type="ARBA" id="ARBA00023172"/>
    </source>
</evidence>
<dbReference type="NCBIfam" id="NF040570">
    <property type="entry name" value="guided_TnpB"/>
    <property type="match status" value="1"/>
</dbReference>
<evidence type="ECO:0000256" key="4">
    <source>
        <dbReference type="ARBA" id="ARBA00022723"/>
    </source>
</evidence>
<feature type="region of interest" description="Disordered" evidence="8">
    <location>
        <begin position="390"/>
        <end position="423"/>
    </location>
</feature>
<comment type="similarity">
    <text evidence="2">In the N-terminal section; belongs to the transposase 2 family.</text>
</comment>
<gene>
    <name evidence="12" type="ORF">SK571_28580</name>
</gene>
<dbReference type="RefSeq" id="WP_319987167.1">
    <property type="nucleotide sequence ID" value="NZ_JAXAVV010000015.1"/>
</dbReference>